<keyword evidence="4" id="KW-1185">Reference proteome</keyword>
<evidence type="ECO:0000256" key="2">
    <source>
        <dbReference type="SAM" id="Phobius"/>
    </source>
</evidence>
<keyword evidence="2" id="KW-0812">Transmembrane</keyword>
<dbReference type="EMBL" id="SGPK01001389">
    <property type="protein sequence ID" value="THG93128.1"/>
    <property type="molecule type" value="Genomic_DNA"/>
</dbReference>
<feature type="region of interest" description="Disordered" evidence="1">
    <location>
        <begin position="149"/>
        <end position="170"/>
    </location>
</feature>
<feature type="compositionally biased region" description="Low complexity" evidence="1">
    <location>
        <begin position="161"/>
        <end position="170"/>
    </location>
</feature>
<proteinExistence type="predicted"/>
<protein>
    <submittedName>
        <fullName evidence="3">Uncharacterized protein</fullName>
    </submittedName>
</protein>
<feature type="compositionally biased region" description="Pro residues" evidence="1">
    <location>
        <begin position="224"/>
        <end position="237"/>
    </location>
</feature>
<reference evidence="3 4" key="1">
    <citation type="submission" date="2019-02" db="EMBL/GenBank/DDBJ databases">
        <title>Genome sequencing of the rare red list fungi Phellinidium pouzarii.</title>
        <authorList>
            <person name="Buettner E."/>
            <person name="Kellner H."/>
        </authorList>
    </citation>
    <scope>NUCLEOTIDE SEQUENCE [LARGE SCALE GENOMIC DNA]</scope>
    <source>
        <strain evidence="3 4">DSM 108285</strain>
    </source>
</reference>
<feature type="transmembrane region" description="Helical" evidence="2">
    <location>
        <begin position="44"/>
        <end position="72"/>
    </location>
</feature>
<gene>
    <name evidence="3" type="ORF">EW145_g8460</name>
</gene>
<evidence type="ECO:0000313" key="3">
    <source>
        <dbReference type="EMBL" id="THG93128.1"/>
    </source>
</evidence>
<dbReference type="AlphaFoldDB" id="A0A4S4K5T7"/>
<organism evidence="3 4">
    <name type="scientific">Phellinidium pouzarii</name>
    <dbReference type="NCBI Taxonomy" id="167371"/>
    <lineage>
        <taxon>Eukaryota</taxon>
        <taxon>Fungi</taxon>
        <taxon>Dikarya</taxon>
        <taxon>Basidiomycota</taxon>
        <taxon>Agaricomycotina</taxon>
        <taxon>Agaricomycetes</taxon>
        <taxon>Hymenochaetales</taxon>
        <taxon>Hymenochaetaceae</taxon>
        <taxon>Phellinidium</taxon>
    </lineage>
</organism>
<sequence>MLSHHRRRCSGLVVNGPRDGCPVPVVRSSLPPLRCEHPQRVIRIALALALAHLNVFVFTAIAAVLFSIRLAARLFFPLPLPLPFPFPLSLSLSLPFLAHARYAPSSPSRASLSLSPSVCSCEISSLTRTLPALAILRPQCCIRRLPSYPSQPRRRHPPCAPSAACGSASRGATRSGIYSGDSANKHAIFGGDFLSVDNLSLGRWPPRPLGPPLPSSPSSDDNPNPSPLPGPCDPPLDEPPPVTLHVPIFISAPLLLHIAPFLPLILARLATRAAPIIPLSLLRRVPAQAAAGSSAHATAH</sequence>
<name>A0A4S4K5T7_9AGAM</name>
<evidence type="ECO:0000256" key="1">
    <source>
        <dbReference type="SAM" id="MobiDB-lite"/>
    </source>
</evidence>
<feature type="region of interest" description="Disordered" evidence="1">
    <location>
        <begin position="205"/>
        <end position="237"/>
    </location>
</feature>
<keyword evidence="2" id="KW-0472">Membrane</keyword>
<feature type="compositionally biased region" description="Pro residues" evidence="1">
    <location>
        <begin position="205"/>
        <end position="215"/>
    </location>
</feature>
<dbReference type="Proteomes" id="UP000308199">
    <property type="component" value="Unassembled WGS sequence"/>
</dbReference>
<evidence type="ECO:0000313" key="4">
    <source>
        <dbReference type="Proteomes" id="UP000308199"/>
    </source>
</evidence>
<accession>A0A4S4K5T7</accession>
<keyword evidence="2" id="KW-1133">Transmembrane helix</keyword>
<comment type="caution">
    <text evidence="3">The sequence shown here is derived from an EMBL/GenBank/DDBJ whole genome shotgun (WGS) entry which is preliminary data.</text>
</comment>
<feature type="non-terminal residue" evidence="3">
    <location>
        <position position="300"/>
    </location>
</feature>